<keyword evidence="1" id="KW-0378">Hydrolase</keyword>
<dbReference type="InterPro" id="IPR036514">
    <property type="entry name" value="SGNH_hydro_sf"/>
</dbReference>
<dbReference type="OrthoDB" id="42638at2759"/>
<feature type="transmembrane region" description="Helical" evidence="2">
    <location>
        <begin position="285"/>
        <end position="304"/>
    </location>
</feature>
<dbReference type="SUPFAM" id="SSF52266">
    <property type="entry name" value="SGNH hydrolase"/>
    <property type="match status" value="1"/>
</dbReference>
<dbReference type="AlphaFoldDB" id="A0A8J4QNN9"/>
<evidence type="ECO:0000256" key="2">
    <source>
        <dbReference type="SAM" id="Phobius"/>
    </source>
</evidence>
<sequence>MVLPIFFLLLIVTQAWSVRPQQLQQQGKNIFILAGQSNIAGRGGVVNNTITGIATWDGIVPPQCSPNPSILKLSANLTWVLAQEPLHSDIDFNKINGVGPGMAFANYVLGKDPNFGIIGLVPCAIGGTKISQWEKGTFLYKQMMKRTQASVQNGGTIQALLWYQGESDTESQEDAKSYKAKLEKFFLDVRDDLQSPMLPIIQVALASGSGPFIEIVREAQMGIDLMNLRTIDAKGLPLELDNLHLTTAAQVQLGKMFADTFLKFLPSGPTVSPIRSSAPRNSSNFVVNILIAPLFLCIRMILFLTNII</sequence>
<dbReference type="PANTHER" id="PTHR31988:SF15">
    <property type="entry name" value="ESTERASE, PUTATIVE (DUF303)-RELATED"/>
    <property type="match status" value="1"/>
</dbReference>
<keyword evidence="6" id="KW-1185">Reference proteome</keyword>
<dbReference type="PANTHER" id="PTHR31988">
    <property type="entry name" value="ESTERASE, PUTATIVE (DUF303)-RELATED"/>
    <property type="match status" value="1"/>
</dbReference>
<dbReference type="GO" id="GO:0016787">
    <property type="term" value="F:hydrolase activity"/>
    <property type="evidence" value="ECO:0007669"/>
    <property type="project" value="UniProtKB-KW"/>
</dbReference>
<reference evidence="5" key="1">
    <citation type="submission" date="2020-03" db="EMBL/GenBank/DDBJ databases">
        <title>Castanea mollissima Vanexum genome sequencing.</title>
        <authorList>
            <person name="Staton M."/>
        </authorList>
    </citation>
    <scope>NUCLEOTIDE SEQUENCE</scope>
    <source>
        <tissue evidence="5">Leaf</tissue>
    </source>
</reference>
<feature type="signal peptide" evidence="3">
    <location>
        <begin position="1"/>
        <end position="17"/>
    </location>
</feature>
<evidence type="ECO:0000313" key="5">
    <source>
        <dbReference type="EMBL" id="KAF3956655.1"/>
    </source>
</evidence>
<gene>
    <name evidence="5" type="ORF">CMV_018243</name>
</gene>
<protein>
    <recommendedName>
        <fullName evidence="4">Sialate O-acetylesterase domain-containing protein</fullName>
    </recommendedName>
</protein>
<organism evidence="5 6">
    <name type="scientific">Castanea mollissima</name>
    <name type="common">Chinese chestnut</name>
    <dbReference type="NCBI Taxonomy" id="60419"/>
    <lineage>
        <taxon>Eukaryota</taxon>
        <taxon>Viridiplantae</taxon>
        <taxon>Streptophyta</taxon>
        <taxon>Embryophyta</taxon>
        <taxon>Tracheophyta</taxon>
        <taxon>Spermatophyta</taxon>
        <taxon>Magnoliopsida</taxon>
        <taxon>eudicotyledons</taxon>
        <taxon>Gunneridae</taxon>
        <taxon>Pentapetalae</taxon>
        <taxon>rosids</taxon>
        <taxon>fabids</taxon>
        <taxon>Fagales</taxon>
        <taxon>Fagaceae</taxon>
        <taxon>Castanea</taxon>
    </lineage>
</organism>
<dbReference type="Gene3D" id="3.40.50.1110">
    <property type="entry name" value="SGNH hydrolase"/>
    <property type="match status" value="1"/>
</dbReference>
<proteinExistence type="predicted"/>
<dbReference type="InterPro" id="IPR052940">
    <property type="entry name" value="Carb_Esterase_6"/>
</dbReference>
<evidence type="ECO:0000259" key="4">
    <source>
        <dbReference type="Pfam" id="PF03629"/>
    </source>
</evidence>
<dbReference type="Pfam" id="PF03629">
    <property type="entry name" value="SASA"/>
    <property type="match status" value="1"/>
</dbReference>
<feature type="chain" id="PRO_5035280050" description="Sialate O-acetylesterase domain-containing protein" evidence="3">
    <location>
        <begin position="18"/>
        <end position="308"/>
    </location>
</feature>
<evidence type="ECO:0000313" key="6">
    <source>
        <dbReference type="Proteomes" id="UP000737018"/>
    </source>
</evidence>
<dbReference type="Proteomes" id="UP000737018">
    <property type="component" value="Unassembled WGS sequence"/>
</dbReference>
<feature type="domain" description="Sialate O-acetylesterase" evidence="4">
    <location>
        <begin position="28"/>
        <end position="262"/>
    </location>
</feature>
<keyword evidence="3" id="KW-0732">Signal</keyword>
<comment type="caution">
    <text evidence="5">The sequence shown here is derived from an EMBL/GenBank/DDBJ whole genome shotgun (WGS) entry which is preliminary data.</text>
</comment>
<evidence type="ECO:0000256" key="1">
    <source>
        <dbReference type="ARBA" id="ARBA00022801"/>
    </source>
</evidence>
<accession>A0A8J4QNN9</accession>
<keyword evidence="2" id="KW-0812">Transmembrane</keyword>
<dbReference type="InterPro" id="IPR005181">
    <property type="entry name" value="SASA"/>
</dbReference>
<evidence type="ECO:0000256" key="3">
    <source>
        <dbReference type="SAM" id="SignalP"/>
    </source>
</evidence>
<name>A0A8J4QNN9_9ROSI</name>
<keyword evidence="2" id="KW-1133">Transmembrane helix</keyword>
<keyword evidence="2" id="KW-0472">Membrane</keyword>
<dbReference type="EMBL" id="JRKL02003026">
    <property type="protein sequence ID" value="KAF3956655.1"/>
    <property type="molecule type" value="Genomic_DNA"/>
</dbReference>